<dbReference type="PATRIC" id="fig|292.27.peg.6182"/>
<keyword evidence="4 7" id="KW-0704">Schiff base</keyword>
<sequence>MPLSNAQLAQTIDHTLLAPDASDAQIRELCRQAAGHRFYSVCVNSANVPLAARELASTGVLVCAVVGFPLGAGLSAAKAFEASAAIAAGAGEIDMVINLGALKSGRADDVKADIEAVHQACGAVPLKVILETGLLSDDEKVRVCEMCRDLGVAFVKTSTGFGHGGATLADVALMRRTVGPDLGVKASGGVRDRAAALAMLEAGATRLGTSSGVAIVTDQSSSDAGY</sequence>
<proteinExistence type="inferred from homology"/>
<reference evidence="8 9" key="1">
    <citation type="submission" date="2015-05" db="EMBL/GenBank/DDBJ databases">
        <title>Draft genome of Burkholderia cepacia LK29.</title>
        <authorList>
            <person name="Chan X.Y."/>
        </authorList>
    </citation>
    <scope>NUCLEOTIDE SEQUENCE [LARGE SCALE GENOMIC DNA]</scope>
    <source>
        <strain evidence="8 9">LK29</strain>
    </source>
</reference>
<name>A0A0J5WKR2_BURCE</name>
<dbReference type="InterPro" id="IPR011343">
    <property type="entry name" value="DeoC"/>
</dbReference>
<dbReference type="Gene3D" id="3.20.20.70">
    <property type="entry name" value="Aldolase class I"/>
    <property type="match status" value="1"/>
</dbReference>
<evidence type="ECO:0000256" key="3">
    <source>
        <dbReference type="ARBA" id="ARBA00023239"/>
    </source>
</evidence>
<evidence type="ECO:0000256" key="6">
    <source>
        <dbReference type="ARBA" id="ARBA00056337"/>
    </source>
</evidence>
<dbReference type="EMBL" id="LDWR01000050">
    <property type="protein sequence ID" value="KML49319.1"/>
    <property type="molecule type" value="Genomic_DNA"/>
</dbReference>
<evidence type="ECO:0000256" key="1">
    <source>
        <dbReference type="ARBA" id="ARBA00010936"/>
    </source>
</evidence>
<organism evidence="8 9">
    <name type="scientific">Burkholderia cepacia</name>
    <name type="common">Pseudomonas cepacia</name>
    <dbReference type="NCBI Taxonomy" id="292"/>
    <lineage>
        <taxon>Bacteria</taxon>
        <taxon>Pseudomonadati</taxon>
        <taxon>Pseudomonadota</taxon>
        <taxon>Betaproteobacteria</taxon>
        <taxon>Burkholderiales</taxon>
        <taxon>Burkholderiaceae</taxon>
        <taxon>Burkholderia</taxon>
        <taxon>Burkholderia cepacia complex</taxon>
    </lineage>
</organism>
<dbReference type="AlphaFoldDB" id="A0A0J5WKR2"/>
<evidence type="ECO:0000256" key="2">
    <source>
        <dbReference type="ARBA" id="ARBA00022490"/>
    </source>
</evidence>
<dbReference type="FunFam" id="3.20.20.70:FF:000044">
    <property type="entry name" value="Deoxyribose-phosphate aldolase"/>
    <property type="match status" value="1"/>
</dbReference>
<dbReference type="PANTHER" id="PTHR10889:SF1">
    <property type="entry name" value="DEOXYRIBOSE-PHOSPHATE ALDOLASE"/>
    <property type="match status" value="1"/>
</dbReference>
<accession>A0A0J5WKR2</accession>
<dbReference type="InterPro" id="IPR013785">
    <property type="entry name" value="Aldolase_TIM"/>
</dbReference>
<dbReference type="PIRSF" id="PIRSF001357">
    <property type="entry name" value="DeoC"/>
    <property type="match status" value="1"/>
</dbReference>
<dbReference type="InterPro" id="IPR002915">
    <property type="entry name" value="DeoC/FbaB/LacD_aldolase"/>
</dbReference>
<comment type="pathway">
    <text evidence="7">Carbohydrate degradation; 2-deoxy-D-ribose 1-phosphate degradation; D-glyceraldehyde 3-phosphate and acetaldehyde from 2-deoxy-alpha-D-ribose 1-phosphate: step 2/2.</text>
</comment>
<feature type="active site" description="Schiff-base intermediate with acetaldehyde" evidence="7">
    <location>
        <position position="156"/>
    </location>
</feature>
<comment type="subcellular location">
    <subcellularLocation>
        <location evidence="7">Cytoplasm</location>
    </subcellularLocation>
</comment>
<dbReference type="CDD" id="cd00959">
    <property type="entry name" value="DeoC"/>
    <property type="match status" value="1"/>
</dbReference>
<dbReference type="GO" id="GO:0004139">
    <property type="term" value="F:deoxyribose-phosphate aldolase activity"/>
    <property type="evidence" value="ECO:0007669"/>
    <property type="project" value="UniProtKB-UniRule"/>
</dbReference>
<dbReference type="GO" id="GO:0005737">
    <property type="term" value="C:cytoplasm"/>
    <property type="evidence" value="ECO:0007669"/>
    <property type="project" value="UniProtKB-SubCell"/>
</dbReference>
<dbReference type="RefSeq" id="WP_048249944.1">
    <property type="nucleotide sequence ID" value="NZ_LDWR01000050.1"/>
</dbReference>
<evidence type="ECO:0000313" key="8">
    <source>
        <dbReference type="EMBL" id="KML49319.1"/>
    </source>
</evidence>
<dbReference type="Pfam" id="PF01791">
    <property type="entry name" value="DeoC"/>
    <property type="match status" value="1"/>
</dbReference>
<evidence type="ECO:0000256" key="4">
    <source>
        <dbReference type="ARBA" id="ARBA00023270"/>
    </source>
</evidence>
<keyword evidence="2 7" id="KW-0963">Cytoplasm</keyword>
<dbReference type="GO" id="GO:0016052">
    <property type="term" value="P:carbohydrate catabolic process"/>
    <property type="evidence" value="ECO:0007669"/>
    <property type="project" value="TreeGrafter"/>
</dbReference>
<comment type="similarity">
    <text evidence="1 7">Belongs to the DeoC/FbaB aldolase family. DeoC type 1 subfamily.</text>
</comment>
<comment type="caution">
    <text evidence="8">The sequence shown here is derived from an EMBL/GenBank/DDBJ whole genome shotgun (WGS) entry which is preliminary data.</text>
</comment>
<protein>
    <recommendedName>
        <fullName evidence="7">Deoxyribose-phosphate aldolase</fullName>
        <shortName evidence="7">DERA</shortName>
        <ecNumber evidence="7">4.1.2.4</ecNumber>
    </recommendedName>
    <alternativeName>
        <fullName evidence="7">2-deoxy-D-ribose 5-phosphate aldolase</fullName>
    </alternativeName>
    <alternativeName>
        <fullName evidence="7">Phosphodeoxyriboaldolase</fullName>
        <shortName evidence="7">Deoxyriboaldolase</shortName>
    </alternativeName>
</protein>
<evidence type="ECO:0000256" key="5">
    <source>
        <dbReference type="ARBA" id="ARBA00048791"/>
    </source>
</evidence>
<comment type="catalytic activity">
    <reaction evidence="5 7">
        <text>2-deoxy-D-ribose 5-phosphate = D-glyceraldehyde 3-phosphate + acetaldehyde</text>
        <dbReference type="Rhea" id="RHEA:12821"/>
        <dbReference type="ChEBI" id="CHEBI:15343"/>
        <dbReference type="ChEBI" id="CHEBI:59776"/>
        <dbReference type="ChEBI" id="CHEBI:62877"/>
        <dbReference type="EC" id="4.1.2.4"/>
    </reaction>
</comment>
<dbReference type="Proteomes" id="UP000036338">
    <property type="component" value="Unassembled WGS sequence"/>
</dbReference>
<evidence type="ECO:0000313" key="9">
    <source>
        <dbReference type="Proteomes" id="UP000036338"/>
    </source>
</evidence>
<feature type="active site" description="Proton donor/acceptor" evidence="7">
    <location>
        <position position="185"/>
    </location>
</feature>
<feature type="active site" description="Proton donor/acceptor" evidence="7">
    <location>
        <position position="94"/>
    </location>
</feature>
<dbReference type="UniPathway" id="UPA00002">
    <property type="reaction ID" value="UER00468"/>
</dbReference>
<gene>
    <name evidence="7" type="primary">deoC</name>
    <name evidence="8" type="ORF">VL15_28050</name>
</gene>
<dbReference type="GO" id="GO:0006018">
    <property type="term" value="P:2-deoxyribose 1-phosphate catabolic process"/>
    <property type="evidence" value="ECO:0007669"/>
    <property type="project" value="UniProtKB-UniRule"/>
</dbReference>
<comment type="function">
    <text evidence="6 7">Catalyzes a reversible aldol reaction between acetaldehyde and D-glyceraldehyde 3-phosphate to generate 2-deoxy-D-ribose 5-phosphate.</text>
</comment>
<dbReference type="InterPro" id="IPR028581">
    <property type="entry name" value="DeoC_typeI"/>
</dbReference>
<dbReference type="NCBIfam" id="TIGR00126">
    <property type="entry name" value="deoC"/>
    <property type="match status" value="1"/>
</dbReference>
<evidence type="ECO:0000256" key="7">
    <source>
        <dbReference type="HAMAP-Rule" id="MF_00114"/>
    </source>
</evidence>
<dbReference type="HAMAP" id="MF_00114">
    <property type="entry name" value="DeoC_type1"/>
    <property type="match status" value="1"/>
</dbReference>
<dbReference type="SUPFAM" id="SSF51569">
    <property type="entry name" value="Aldolase"/>
    <property type="match status" value="1"/>
</dbReference>
<dbReference type="GO" id="GO:0009264">
    <property type="term" value="P:deoxyribonucleotide catabolic process"/>
    <property type="evidence" value="ECO:0007669"/>
    <property type="project" value="UniProtKB-UniRule"/>
</dbReference>
<keyword evidence="3 7" id="KW-0456">Lyase</keyword>
<dbReference type="SMART" id="SM01133">
    <property type="entry name" value="DeoC"/>
    <property type="match status" value="1"/>
</dbReference>
<dbReference type="EC" id="4.1.2.4" evidence="7"/>
<dbReference type="PANTHER" id="PTHR10889">
    <property type="entry name" value="DEOXYRIBOSE-PHOSPHATE ALDOLASE"/>
    <property type="match status" value="1"/>
</dbReference>